<dbReference type="AlphaFoldDB" id="A0A645BSM1"/>
<organism evidence="1">
    <name type="scientific">bioreactor metagenome</name>
    <dbReference type="NCBI Taxonomy" id="1076179"/>
    <lineage>
        <taxon>unclassified sequences</taxon>
        <taxon>metagenomes</taxon>
        <taxon>ecological metagenomes</taxon>
    </lineage>
</organism>
<protein>
    <submittedName>
        <fullName evidence="1">Uncharacterized protein</fullName>
    </submittedName>
</protein>
<gene>
    <name evidence="1" type="ORF">SDC9_115009</name>
</gene>
<evidence type="ECO:0000313" key="1">
    <source>
        <dbReference type="EMBL" id="MPM68078.1"/>
    </source>
</evidence>
<sequence length="93" mass="10816">MGVDIYYVDVYSKDGYSEEIYAKLVDIIKDHLKVVDGVPTFYVPQVFVIKDGEIVGEHLSLVDSYNINEDGDMNEKQRNELKKIYIEIIEKLR</sequence>
<comment type="caution">
    <text evidence="1">The sequence shown here is derived from an EMBL/GenBank/DDBJ whole genome shotgun (WGS) entry which is preliminary data.</text>
</comment>
<dbReference type="EMBL" id="VSSQ01022048">
    <property type="protein sequence ID" value="MPM68078.1"/>
    <property type="molecule type" value="Genomic_DNA"/>
</dbReference>
<name>A0A645BSM1_9ZZZZ</name>
<reference evidence="1" key="1">
    <citation type="submission" date="2019-08" db="EMBL/GenBank/DDBJ databases">
        <authorList>
            <person name="Kucharzyk K."/>
            <person name="Murdoch R.W."/>
            <person name="Higgins S."/>
            <person name="Loffler F."/>
        </authorList>
    </citation>
    <scope>NUCLEOTIDE SEQUENCE</scope>
</reference>
<proteinExistence type="predicted"/>
<accession>A0A645BSM1</accession>